<comment type="caution">
    <text evidence="8">The sequence shown here is derived from an EMBL/GenBank/DDBJ whole genome shotgun (WGS) entry which is preliminary data.</text>
</comment>
<evidence type="ECO:0000256" key="4">
    <source>
        <dbReference type="ARBA" id="ARBA00022801"/>
    </source>
</evidence>
<name>A0ABS6JVE8_9BACI</name>
<dbReference type="SUPFAM" id="SSF55811">
    <property type="entry name" value="Nudix"/>
    <property type="match status" value="1"/>
</dbReference>
<evidence type="ECO:0000256" key="1">
    <source>
        <dbReference type="ARBA" id="ARBA00001936"/>
    </source>
</evidence>
<dbReference type="PROSITE" id="PS51462">
    <property type="entry name" value="NUDIX"/>
    <property type="match status" value="1"/>
</dbReference>
<organism evidence="8 9">
    <name type="scientific">Evansella alkalicola</name>
    <dbReference type="NCBI Taxonomy" id="745819"/>
    <lineage>
        <taxon>Bacteria</taxon>
        <taxon>Bacillati</taxon>
        <taxon>Bacillota</taxon>
        <taxon>Bacilli</taxon>
        <taxon>Bacillales</taxon>
        <taxon>Bacillaceae</taxon>
        <taxon>Evansella</taxon>
    </lineage>
</organism>
<dbReference type="EMBL" id="JAHQCR010000053">
    <property type="protein sequence ID" value="MBU9722558.1"/>
    <property type="molecule type" value="Genomic_DNA"/>
</dbReference>
<dbReference type="PANTHER" id="PTHR12992:SF11">
    <property type="entry name" value="MITOCHONDRIAL COENZYME A DIPHOSPHATASE NUDT8"/>
    <property type="match status" value="1"/>
</dbReference>
<comment type="cofactor">
    <cofactor evidence="1">
        <name>Mn(2+)</name>
        <dbReference type="ChEBI" id="CHEBI:29035"/>
    </cofactor>
</comment>
<sequence length="207" mass="23938">MDISDITSHFHSRKAKLLDYDTYYHFSLFVPLIEKGGEMHILFEVRAQNIRQPGEICFPGGKVDDTDPSHEYAAVRELSEELGVDPSKAKIISALDYMVTPFKLILFPFLGVIDSDADIKKNEQEVKEIFTIPVSELMKMTPKEHKIYLNVQPEEEFPYHLIPNGENYNWRTGTVIEQFYDYNGKIIWGLTARILTHVLDELKSLEK</sequence>
<dbReference type="Pfam" id="PF00293">
    <property type="entry name" value="NUDIX"/>
    <property type="match status" value="1"/>
</dbReference>
<dbReference type="InterPro" id="IPR045121">
    <property type="entry name" value="CoAse"/>
</dbReference>
<dbReference type="Proteomes" id="UP000790580">
    <property type="component" value="Unassembled WGS sequence"/>
</dbReference>
<evidence type="ECO:0000256" key="3">
    <source>
        <dbReference type="ARBA" id="ARBA00022723"/>
    </source>
</evidence>
<proteinExistence type="predicted"/>
<dbReference type="CDD" id="cd03426">
    <property type="entry name" value="NUDIX_CoAse_Nudt7"/>
    <property type="match status" value="1"/>
</dbReference>
<evidence type="ECO:0000256" key="5">
    <source>
        <dbReference type="ARBA" id="ARBA00022842"/>
    </source>
</evidence>
<keyword evidence="4" id="KW-0378">Hydrolase</keyword>
<keyword evidence="9" id="KW-1185">Reference proteome</keyword>
<comment type="cofactor">
    <cofactor evidence="2">
        <name>Mg(2+)</name>
        <dbReference type="ChEBI" id="CHEBI:18420"/>
    </cofactor>
</comment>
<dbReference type="RefSeq" id="WP_088074734.1">
    <property type="nucleotide sequence ID" value="NZ_JAHQCR010000053.1"/>
</dbReference>
<reference evidence="8 9" key="1">
    <citation type="submission" date="2021-06" db="EMBL/GenBank/DDBJ databases">
        <title>Bacillus sp. RD4P76, an endophyte from a halophyte.</title>
        <authorList>
            <person name="Sun J.-Q."/>
        </authorList>
    </citation>
    <scope>NUCLEOTIDE SEQUENCE [LARGE SCALE GENOMIC DNA]</scope>
    <source>
        <strain evidence="8 9">JCM 17098</strain>
    </source>
</reference>
<evidence type="ECO:0000259" key="7">
    <source>
        <dbReference type="PROSITE" id="PS51462"/>
    </source>
</evidence>
<evidence type="ECO:0000313" key="8">
    <source>
        <dbReference type="EMBL" id="MBU9722558.1"/>
    </source>
</evidence>
<evidence type="ECO:0000256" key="6">
    <source>
        <dbReference type="ARBA" id="ARBA00023211"/>
    </source>
</evidence>
<dbReference type="Gene3D" id="3.90.79.10">
    <property type="entry name" value="Nucleoside Triphosphate Pyrophosphohydrolase"/>
    <property type="match status" value="1"/>
</dbReference>
<keyword evidence="3" id="KW-0479">Metal-binding</keyword>
<evidence type="ECO:0000256" key="2">
    <source>
        <dbReference type="ARBA" id="ARBA00001946"/>
    </source>
</evidence>
<gene>
    <name evidence="8" type="ORF">KS407_14070</name>
</gene>
<keyword evidence="6" id="KW-0464">Manganese</keyword>
<dbReference type="InterPro" id="IPR015797">
    <property type="entry name" value="NUDIX_hydrolase-like_dom_sf"/>
</dbReference>
<accession>A0ABS6JVE8</accession>
<feature type="domain" description="Nudix hydrolase" evidence="7">
    <location>
        <begin position="23"/>
        <end position="155"/>
    </location>
</feature>
<protein>
    <submittedName>
        <fullName evidence="8">CoA pyrophosphatase</fullName>
    </submittedName>
</protein>
<dbReference type="PANTHER" id="PTHR12992">
    <property type="entry name" value="NUDIX HYDROLASE"/>
    <property type="match status" value="1"/>
</dbReference>
<dbReference type="InterPro" id="IPR000086">
    <property type="entry name" value="NUDIX_hydrolase_dom"/>
</dbReference>
<evidence type="ECO:0000313" key="9">
    <source>
        <dbReference type="Proteomes" id="UP000790580"/>
    </source>
</evidence>
<keyword evidence="5" id="KW-0460">Magnesium</keyword>